<dbReference type="EMBL" id="MU167353">
    <property type="protein sequence ID" value="KAG0142298.1"/>
    <property type="molecule type" value="Genomic_DNA"/>
</dbReference>
<evidence type="ECO:0000313" key="2">
    <source>
        <dbReference type="EMBL" id="KAG0142298.1"/>
    </source>
</evidence>
<name>A0A9P6T996_9BASI</name>
<evidence type="ECO:0000313" key="3">
    <source>
        <dbReference type="Proteomes" id="UP000886653"/>
    </source>
</evidence>
<dbReference type="AlphaFoldDB" id="A0A9P6T996"/>
<reference evidence="2" key="1">
    <citation type="submission" date="2013-11" db="EMBL/GenBank/DDBJ databases">
        <title>Genome sequence of the fusiform rust pathogen reveals effectors for host alternation and coevolution with pine.</title>
        <authorList>
            <consortium name="DOE Joint Genome Institute"/>
            <person name="Smith K."/>
            <person name="Pendleton A."/>
            <person name="Kubisiak T."/>
            <person name="Anderson C."/>
            <person name="Salamov A."/>
            <person name="Aerts A."/>
            <person name="Riley R."/>
            <person name="Clum A."/>
            <person name="Lindquist E."/>
            <person name="Ence D."/>
            <person name="Campbell M."/>
            <person name="Kronenberg Z."/>
            <person name="Feau N."/>
            <person name="Dhillon B."/>
            <person name="Hamelin R."/>
            <person name="Burleigh J."/>
            <person name="Smith J."/>
            <person name="Yandell M."/>
            <person name="Nelson C."/>
            <person name="Grigoriev I."/>
            <person name="Davis J."/>
        </authorList>
    </citation>
    <scope>NUCLEOTIDE SEQUENCE</scope>
    <source>
        <strain evidence="2">G11</strain>
    </source>
</reference>
<accession>A0A9P6T996</accession>
<dbReference type="Proteomes" id="UP000886653">
    <property type="component" value="Unassembled WGS sequence"/>
</dbReference>
<evidence type="ECO:0000256" key="1">
    <source>
        <dbReference type="SAM" id="MobiDB-lite"/>
    </source>
</evidence>
<gene>
    <name evidence="2" type="ORF">CROQUDRAFT_97709</name>
</gene>
<comment type="caution">
    <text evidence="2">The sequence shown here is derived from an EMBL/GenBank/DDBJ whole genome shotgun (WGS) entry which is preliminary data.</text>
</comment>
<feature type="region of interest" description="Disordered" evidence="1">
    <location>
        <begin position="1"/>
        <end position="47"/>
    </location>
</feature>
<keyword evidence="3" id="KW-1185">Reference proteome</keyword>
<organism evidence="2 3">
    <name type="scientific">Cronartium quercuum f. sp. fusiforme G11</name>
    <dbReference type="NCBI Taxonomy" id="708437"/>
    <lineage>
        <taxon>Eukaryota</taxon>
        <taxon>Fungi</taxon>
        <taxon>Dikarya</taxon>
        <taxon>Basidiomycota</taxon>
        <taxon>Pucciniomycotina</taxon>
        <taxon>Pucciniomycetes</taxon>
        <taxon>Pucciniales</taxon>
        <taxon>Coleosporiaceae</taxon>
        <taxon>Cronartium</taxon>
    </lineage>
</organism>
<protein>
    <submittedName>
        <fullName evidence="2">Uncharacterized protein</fullName>
    </submittedName>
</protein>
<proteinExistence type="predicted"/>
<sequence>MDNFNASRPKPTPLTQQARPQPTCVIPQTPQVTPQTPQNLASGGSNPFTQLSQQVAVKGLSKFDVRHLSLKRTQLGVECLPEDNVFGTPCSKQFIDMFPGCTGNPSITKALDKLHHLLEVALLLPKGGGKAVTINSNFVTNICIIFTKIMEMDERRFTARF</sequence>
<feature type="compositionally biased region" description="Low complexity" evidence="1">
    <location>
        <begin position="20"/>
        <end position="38"/>
    </location>
</feature>